<evidence type="ECO:0000259" key="1">
    <source>
        <dbReference type="Pfam" id="PF03033"/>
    </source>
</evidence>
<evidence type="ECO:0000313" key="3">
    <source>
        <dbReference type="EMBL" id="QIS20455.1"/>
    </source>
</evidence>
<organism evidence="3 4">
    <name type="scientific">Nocardia terpenica</name>
    <dbReference type="NCBI Taxonomy" id="455432"/>
    <lineage>
        <taxon>Bacteria</taxon>
        <taxon>Bacillati</taxon>
        <taxon>Actinomycetota</taxon>
        <taxon>Actinomycetes</taxon>
        <taxon>Mycobacteriales</taxon>
        <taxon>Nocardiaceae</taxon>
        <taxon>Nocardia</taxon>
    </lineage>
</organism>
<dbReference type="InterPro" id="IPR002213">
    <property type="entry name" value="UDP_glucos_trans"/>
</dbReference>
<dbReference type="CDD" id="cd03784">
    <property type="entry name" value="GT1_Gtf-like"/>
    <property type="match status" value="1"/>
</dbReference>
<evidence type="ECO:0000313" key="4">
    <source>
        <dbReference type="Proteomes" id="UP000500953"/>
    </source>
</evidence>
<dbReference type="RefSeq" id="WP_167487796.1">
    <property type="nucleotide sequence ID" value="NZ_CP046173.1"/>
</dbReference>
<dbReference type="EMBL" id="CP046173">
    <property type="protein sequence ID" value="QIS20455.1"/>
    <property type="molecule type" value="Genomic_DNA"/>
</dbReference>
<dbReference type="Gene3D" id="3.40.50.2000">
    <property type="entry name" value="Glycogen Phosphorylase B"/>
    <property type="match status" value="2"/>
</dbReference>
<dbReference type="InterPro" id="IPR050426">
    <property type="entry name" value="Glycosyltransferase_28"/>
</dbReference>
<dbReference type="FunFam" id="3.40.50.2000:FF:000009">
    <property type="entry name" value="Sterol 3-beta-glucosyltransferase UGT80A2"/>
    <property type="match status" value="1"/>
</dbReference>
<dbReference type="Pfam" id="PF06722">
    <property type="entry name" value="EryCIII-like_C"/>
    <property type="match status" value="1"/>
</dbReference>
<sequence length="417" mass="44281">MRIALSTIGSRGDVQPFVLLGSALRARGHEVWVATGAEFETLVKQADLGFRQLGSFGDGYASEVLTHPKVQEALRRGPSIYRMAMAAPRPSVAEQQAFTDAMVSSADGADLVVNTTLTRIGALARPGVPWCSVSAWPVTETAAWPALGAPDLALGGRYNRFTHRAMGTLEWLVYRASVNRARRAVGLPKTGLRSPFRDDGHTRPILYQFSPHVFAPPPDWPEHCHVTGYWSDNVRWEQSAELTRFVDGGPAPLVASFGSAWLPCGADLLRATVAAARATGHRLVIIGGPGAELPGDVDVIRSETADFTWLLPRAAAVLHHGGQGTTAAVVSAGVAQVVVPCFADQPLWARRMHALGVAAPPVPYAGLTGERLAAAVRAAVADAEIATRAQALAEAVRGEQGVETAADVIEAYAERVC</sequence>
<dbReference type="SUPFAM" id="SSF53756">
    <property type="entry name" value="UDP-Glycosyltransferase/glycogen phosphorylase"/>
    <property type="match status" value="1"/>
</dbReference>
<dbReference type="GO" id="GO:0016758">
    <property type="term" value="F:hexosyltransferase activity"/>
    <property type="evidence" value="ECO:0007669"/>
    <property type="project" value="InterPro"/>
</dbReference>
<dbReference type="PANTHER" id="PTHR48050:SF13">
    <property type="entry name" value="STEROL 3-BETA-GLUCOSYLTRANSFERASE UGT80A2"/>
    <property type="match status" value="1"/>
</dbReference>
<dbReference type="InterPro" id="IPR010610">
    <property type="entry name" value="EryCIII-like_C"/>
</dbReference>
<dbReference type="InterPro" id="IPR004276">
    <property type="entry name" value="GlycoTrans_28_N"/>
</dbReference>
<feature type="domain" description="Glycosyltransferase family 28 N-terminal" evidence="1">
    <location>
        <begin position="3"/>
        <end position="56"/>
    </location>
</feature>
<dbReference type="GO" id="GO:0033072">
    <property type="term" value="P:vancomycin biosynthetic process"/>
    <property type="evidence" value="ECO:0007669"/>
    <property type="project" value="UniProtKB-ARBA"/>
</dbReference>
<gene>
    <name evidence="3" type="ORF">F6W96_21315</name>
</gene>
<dbReference type="GO" id="GO:0008194">
    <property type="term" value="F:UDP-glycosyltransferase activity"/>
    <property type="evidence" value="ECO:0007669"/>
    <property type="project" value="InterPro"/>
</dbReference>
<dbReference type="AlphaFoldDB" id="A0A6G9Z4C3"/>
<dbReference type="Pfam" id="PF03033">
    <property type="entry name" value="Glyco_transf_28"/>
    <property type="match status" value="1"/>
</dbReference>
<dbReference type="PANTHER" id="PTHR48050">
    <property type="entry name" value="STEROL 3-BETA-GLUCOSYLTRANSFERASE"/>
    <property type="match status" value="1"/>
</dbReference>
<protein>
    <submittedName>
        <fullName evidence="3">Glycosyltransferase</fullName>
    </submittedName>
</protein>
<accession>A0A6G9Z4C3</accession>
<keyword evidence="3" id="KW-0808">Transferase</keyword>
<dbReference type="Proteomes" id="UP000500953">
    <property type="component" value="Chromosome"/>
</dbReference>
<dbReference type="GO" id="GO:0005975">
    <property type="term" value="P:carbohydrate metabolic process"/>
    <property type="evidence" value="ECO:0007669"/>
    <property type="project" value="InterPro"/>
</dbReference>
<proteinExistence type="predicted"/>
<name>A0A6G9Z4C3_9NOCA</name>
<feature type="domain" description="Erythromycin biosynthesis protein CIII-like C-terminal" evidence="2">
    <location>
        <begin position="303"/>
        <end position="395"/>
    </location>
</feature>
<reference evidence="3 4" key="1">
    <citation type="journal article" date="2019" name="ACS Chem. Biol.">
        <title>Identification and Mobilization of a Cryptic Antibiotic Biosynthesis Gene Locus from a Human-Pathogenic Nocardia Isolate.</title>
        <authorList>
            <person name="Herisse M."/>
            <person name="Ishida K."/>
            <person name="Porter J.L."/>
            <person name="Howden B."/>
            <person name="Hertweck C."/>
            <person name="Stinear T.P."/>
            <person name="Pidot S.J."/>
        </authorList>
    </citation>
    <scope>NUCLEOTIDE SEQUENCE [LARGE SCALE GENOMIC DNA]</scope>
    <source>
        <strain evidence="3 4">AUSMDU00012715</strain>
    </source>
</reference>
<evidence type="ECO:0000259" key="2">
    <source>
        <dbReference type="Pfam" id="PF06722"/>
    </source>
</evidence>